<sequence>FDPREIEVVEAQRDDIRAGAAGESSDVPEASLRDYFLKDYKGGGVFQHEAYEHHPDEWCWIHKSSGIKVWQDALDLTQSGGSCEVECFFHYTTQLGFRNITAPQKKAVEVFASLMTSGPNANAWWGKGVYSVRRAPDDWPDVATLIDNNYRNMHARDVKTKGREAADEEYASRVAYCIPILANAAVTYDVSIQQTPEMQKEAGSIG</sequence>
<dbReference type="AlphaFoldDB" id="A0A9P1DJS4"/>
<reference evidence="2" key="2">
    <citation type="submission" date="2024-04" db="EMBL/GenBank/DDBJ databases">
        <authorList>
            <person name="Chen Y."/>
            <person name="Shah S."/>
            <person name="Dougan E. K."/>
            <person name="Thang M."/>
            <person name="Chan C."/>
        </authorList>
    </citation>
    <scope>NUCLEOTIDE SEQUENCE [LARGE SCALE GENOMIC DNA]</scope>
</reference>
<dbReference type="EMBL" id="CAMXCT030004936">
    <property type="protein sequence ID" value="CAL4798143.1"/>
    <property type="molecule type" value="Genomic_DNA"/>
</dbReference>
<protein>
    <submittedName>
        <fullName evidence="1">Uncharacterized protein</fullName>
    </submittedName>
</protein>
<accession>A0A9P1DJS4</accession>
<dbReference type="OrthoDB" id="4062651at2759"/>
<dbReference type="EMBL" id="CAMXCT010004936">
    <property type="protein sequence ID" value="CAI4010831.1"/>
    <property type="molecule type" value="Genomic_DNA"/>
</dbReference>
<comment type="caution">
    <text evidence="1">The sequence shown here is derived from an EMBL/GenBank/DDBJ whole genome shotgun (WGS) entry which is preliminary data.</text>
</comment>
<evidence type="ECO:0000313" key="3">
    <source>
        <dbReference type="Proteomes" id="UP001152797"/>
    </source>
</evidence>
<organism evidence="1">
    <name type="scientific">Cladocopium goreaui</name>
    <dbReference type="NCBI Taxonomy" id="2562237"/>
    <lineage>
        <taxon>Eukaryota</taxon>
        <taxon>Sar</taxon>
        <taxon>Alveolata</taxon>
        <taxon>Dinophyceae</taxon>
        <taxon>Suessiales</taxon>
        <taxon>Symbiodiniaceae</taxon>
        <taxon>Cladocopium</taxon>
    </lineage>
</organism>
<reference evidence="1" key="1">
    <citation type="submission" date="2022-10" db="EMBL/GenBank/DDBJ databases">
        <authorList>
            <person name="Chen Y."/>
            <person name="Dougan E. K."/>
            <person name="Chan C."/>
            <person name="Rhodes N."/>
            <person name="Thang M."/>
        </authorList>
    </citation>
    <scope>NUCLEOTIDE SEQUENCE</scope>
</reference>
<keyword evidence="3" id="KW-1185">Reference proteome</keyword>
<evidence type="ECO:0000313" key="2">
    <source>
        <dbReference type="EMBL" id="CAL1164206.1"/>
    </source>
</evidence>
<proteinExistence type="predicted"/>
<name>A0A9P1DJS4_9DINO</name>
<dbReference type="Proteomes" id="UP001152797">
    <property type="component" value="Unassembled WGS sequence"/>
</dbReference>
<gene>
    <name evidence="1" type="ORF">C1SCF055_LOCUS36056</name>
</gene>
<feature type="non-terminal residue" evidence="1">
    <location>
        <position position="206"/>
    </location>
</feature>
<evidence type="ECO:0000313" key="1">
    <source>
        <dbReference type="EMBL" id="CAI4010831.1"/>
    </source>
</evidence>
<dbReference type="EMBL" id="CAMXCT020004936">
    <property type="protein sequence ID" value="CAL1164206.1"/>
    <property type="molecule type" value="Genomic_DNA"/>
</dbReference>